<feature type="transmembrane region" description="Helical" evidence="6">
    <location>
        <begin position="242"/>
        <end position="261"/>
    </location>
</feature>
<dbReference type="InterPro" id="IPR050638">
    <property type="entry name" value="AA-Vitamin_Transporters"/>
</dbReference>
<dbReference type="InterPro" id="IPR000620">
    <property type="entry name" value="EamA_dom"/>
</dbReference>
<protein>
    <submittedName>
        <fullName evidence="8">Drug/metabolite transporter (DMT)-like permease</fullName>
    </submittedName>
</protein>
<dbReference type="PANTHER" id="PTHR32322">
    <property type="entry name" value="INNER MEMBRANE TRANSPORTER"/>
    <property type="match status" value="1"/>
</dbReference>
<keyword evidence="5 6" id="KW-0472">Membrane</keyword>
<evidence type="ECO:0000256" key="5">
    <source>
        <dbReference type="ARBA" id="ARBA00023136"/>
    </source>
</evidence>
<feature type="transmembrane region" description="Helical" evidence="6">
    <location>
        <begin position="33"/>
        <end position="53"/>
    </location>
</feature>
<keyword evidence="3 6" id="KW-0812">Transmembrane</keyword>
<accession>A0A840S3N8</accession>
<dbReference type="SUPFAM" id="SSF103481">
    <property type="entry name" value="Multidrug resistance efflux transporter EmrE"/>
    <property type="match status" value="2"/>
</dbReference>
<dbReference type="InterPro" id="IPR037185">
    <property type="entry name" value="EmrE-like"/>
</dbReference>
<dbReference type="PANTHER" id="PTHR32322:SF2">
    <property type="entry name" value="EAMA DOMAIN-CONTAINING PROTEIN"/>
    <property type="match status" value="1"/>
</dbReference>
<feature type="domain" description="EamA" evidence="7">
    <location>
        <begin position="151"/>
        <end position="283"/>
    </location>
</feature>
<evidence type="ECO:0000256" key="6">
    <source>
        <dbReference type="SAM" id="Phobius"/>
    </source>
</evidence>
<evidence type="ECO:0000256" key="3">
    <source>
        <dbReference type="ARBA" id="ARBA00022692"/>
    </source>
</evidence>
<keyword evidence="4 6" id="KW-1133">Transmembrane helix</keyword>
<evidence type="ECO:0000313" key="8">
    <source>
        <dbReference type="EMBL" id="MBB5204162.1"/>
    </source>
</evidence>
<dbReference type="AlphaFoldDB" id="A0A840S3N8"/>
<comment type="similarity">
    <text evidence="2">Belongs to the EamA transporter family.</text>
</comment>
<evidence type="ECO:0000256" key="4">
    <source>
        <dbReference type="ARBA" id="ARBA00022989"/>
    </source>
</evidence>
<feature type="transmembrane region" description="Helical" evidence="6">
    <location>
        <begin position="150"/>
        <end position="168"/>
    </location>
</feature>
<evidence type="ECO:0000256" key="2">
    <source>
        <dbReference type="ARBA" id="ARBA00007362"/>
    </source>
</evidence>
<feature type="transmembrane region" description="Helical" evidence="6">
    <location>
        <begin position="267"/>
        <end position="287"/>
    </location>
</feature>
<feature type="transmembrane region" description="Helical" evidence="6">
    <location>
        <begin position="211"/>
        <end position="230"/>
    </location>
</feature>
<evidence type="ECO:0000313" key="9">
    <source>
        <dbReference type="Proteomes" id="UP000554837"/>
    </source>
</evidence>
<dbReference type="Pfam" id="PF00892">
    <property type="entry name" value="EamA"/>
    <property type="match status" value="2"/>
</dbReference>
<feature type="transmembrane region" description="Helical" evidence="6">
    <location>
        <begin position="7"/>
        <end position="27"/>
    </location>
</feature>
<dbReference type="RefSeq" id="WP_138856847.1">
    <property type="nucleotide sequence ID" value="NZ_CP040709.1"/>
</dbReference>
<evidence type="ECO:0000256" key="1">
    <source>
        <dbReference type="ARBA" id="ARBA00004141"/>
    </source>
</evidence>
<gene>
    <name evidence="8" type="ORF">HNQ51_001455</name>
</gene>
<dbReference type="Gene3D" id="1.10.3730.20">
    <property type="match status" value="1"/>
</dbReference>
<feature type="transmembrane region" description="Helical" evidence="6">
    <location>
        <begin position="180"/>
        <end position="199"/>
    </location>
</feature>
<dbReference type="Proteomes" id="UP000554837">
    <property type="component" value="Unassembled WGS sequence"/>
</dbReference>
<keyword evidence="9" id="KW-1185">Reference proteome</keyword>
<feature type="domain" description="EamA" evidence="7">
    <location>
        <begin position="10"/>
        <end position="136"/>
    </location>
</feature>
<proteinExistence type="inferred from homology"/>
<feature type="transmembrane region" description="Helical" evidence="6">
    <location>
        <begin position="120"/>
        <end position="138"/>
    </location>
</feature>
<dbReference type="EMBL" id="JACHHO010000001">
    <property type="protein sequence ID" value="MBB5204162.1"/>
    <property type="molecule type" value="Genomic_DNA"/>
</dbReference>
<reference evidence="8 9" key="1">
    <citation type="submission" date="2020-08" db="EMBL/GenBank/DDBJ databases">
        <title>Genomic Encyclopedia of Type Strains, Phase IV (KMG-IV): sequencing the most valuable type-strain genomes for metagenomic binning, comparative biology and taxonomic classification.</title>
        <authorList>
            <person name="Goeker M."/>
        </authorList>
    </citation>
    <scope>NUCLEOTIDE SEQUENCE [LARGE SCALE GENOMIC DNA]</scope>
    <source>
        <strain evidence="8 9">DSM 23958</strain>
    </source>
</reference>
<comment type="subcellular location">
    <subcellularLocation>
        <location evidence="1">Membrane</location>
        <topology evidence="1">Multi-pass membrane protein</topology>
    </subcellularLocation>
</comment>
<organism evidence="8 9">
    <name type="scientific">Inhella inkyongensis</name>
    <dbReference type="NCBI Taxonomy" id="392593"/>
    <lineage>
        <taxon>Bacteria</taxon>
        <taxon>Pseudomonadati</taxon>
        <taxon>Pseudomonadota</taxon>
        <taxon>Betaproteobacteria</taxon>
        <taxon>Burkholderiales</taxon>
        <taxon>Sphaerotilaceae</taxon>
        <taxon>Inhella</taxon>
    </lineage>
</organism>
<dbReference type="GO" id="GO:0016020">
    <property type="term" value="C:membrane"/>
    <property type="evidence" value="ECO:0007669"/>
    <property type="project" value="UniProtKB-SubCell"/>
</dbReference>
<evidence type="ECO:0000259" key="7">
    <source>
        <dbReference type="Pfam" id="PF00892"/>
    </source>
</evidence>
<comment type="caution">
    <text evidence="8">The sequence shown here is derived from an EMBL/GenBank/DDBJ whole genome shotgun (WGS) entry which is preliminary data.</text>
</comment>
<dbReference type="OrthoDB" id="9810556at2"/>
<feature type="transmembrane region" description="Helical" evidence="6">
    <location>
        <begin position="65"/>
        <end position="85"/>
    </location>
</feature>
<sequence>MKARDLLDLMLLGAIWGASFLFMRLSSPEFGPLTLAFLRVAGAALLLLPILAWRHGLQSWRGKGSALLAAGFLNSALPFALYAYAALHLPTALSSILNATVPMWGAVVAWVWLGQRPGPWRVLGLALGFAGVSWLVLAKSGASLEGETRTLAVLACALATLNYAIGAVATKRWLGDVPPVAVAAGSQLGASLCLLPFGLWAWPSATPSPSAWLSLLALSLLCTGVAYLFYFRLMHRIGPTQAVTVTFLIPVFAVIWGAVFLHEALTLSMLGGGLLVLAGTALALGLWPRR</sequence>
<feature type="transmembrane region" description="Helical" evidence="6">
    <location>
        <begin position="91"/>
        <end position="113"/>
    </location>
</feature>
<name>A0A840S3N8_9BURK</name>